<dbReference type="GO" id="GO:0046933">
    <property type="term" value="F:proton-transporting ATP synthase activity, rotational mechanism"/>
    <property type="evidence" value="ECO:0007669"/>
    <property type="project" value="InterPro"/>
</dbReference>
<keyword evidence="3" id="KW-0375">Hydrogen ion transport</keyword>
<reference evidence="8" key="1">
    <citation type="submission" date="2019-03" db="EMBL/GenBank/DDBJ databases">
        <title>Genome sequencing and reference-guided assembly of Black Bengal Goat (Capra hircus).</title>
        <authorList>
            <person name="Siddiki A.Z."/>
            <person name="Baten A."/>
            <person name="Billah M."/>
            <person name="Alam M.A.U."/>
            <person name="Shawrob K.S.M."/>
            <person name="Saha S."/>
            <person name="Chowdhury M."/>
            <person name="Rahman A.H."/>
            <person name="Stear M."/>
            <person name="Miah G."/>
            <person name="Das G.B."/>
            <person name="Hossain M.M."/>
            <person name="Kumkum M."/>
            <person name="Islam M.S."/>
            <person name="Mollah A.M."/>
            <person name="Ahsan A."/>
            <person name="Tusar F."/>
            <person name="Khan M.K.I."/>
        </authorList>
    </citation>
    <scope>NUCLEOTIDE SEQUENCE [LARGE SCALE GENOMIC DNA]</scope>
</reference>
<evidence type="ECO:0000256" key="3">
    <source>
        <dbReference type="ARBA" id="ARBA00022781"/>
    </source>
</evidence>
<name>A0A8C2S056_CAPHI</name>
<keyword evidence="5" id="KW-0472">Membrane</keyword>
<feature type="region of interest" description="Disordered" evidence="7">
    <location>
        <begin position="1"/>
        <end position="44"/>
    </location>
</feature>
<evidence type="ECO:0000256" key="7">
    <source>
        <dbReference type="SAM" id="MobiDB-lite"/>
    </source>
</evidence>
<comment type="subcellular location">
    <subcellularLocation>
        <location evidence="1">Membrane</location>
    </subcellularLocation>
</comment>
<evidence type="ECO:0000313" key="8">
    <source>
        <dbReference type="Ensembl" id="ENSCHIP00010036514.1"/>
    </source>
</evidence>
<protein>
    <recommendedName>
        <fullName evidence="9">ATP synthase subunit O, mitochondrial</fullName>
    </recommendedName>
</protein>
<proteinExistence type="predicted"/>
<dbReference type="Pfam" id="PF00213">
    <property type="entry name" value="OSCP"/>
    <property type="match status" value="1"/>
</dbReference>
<keyword evidence="4" id="KW-0406">Ion transport</keyword>
<evidence type="ECO:0000256" key="2">
    <source>
        <dbReference type="ARBA" id="ARBA00022448"/>
    </source>
</evidence>
<evidence type="ECO:0000256" key="6">
    <source>
        <dbReference type="ARBA" id="ARBA00023310"/>
    </source>
</evidence>
<evidence type="ECO:0000256" key="1">
    <source>
        <dbReference type="ARBA" id="ARBA00004370"/>
    </source>
</evidence>
<accession>A0A8C2S056</accession>
<dbReference type="Ensembl" id="ENSCHIT00010051304.1">
    <property type="protein sequence ID" value="ENSCHIP00010036514.1"/>
    <property type="gene ID" value="ENSCHIG00010027207.1"/>
</dbReference>
<evidence type="ECO:0000256" key="4">
    <source>
        <dbReference type="ARBA" id="ARBA00023065"/>
    </source>
</evidence>
<evidence type="ECO:0008006" key="9">
    <source>
        <dbReference type="Google" id="ProtNLM"/>
    </source>
</evidence>
<evidence type="ECO:0000256" key="5">
    <source>
        <dbReference type="ARBA" id="ARBA00023136"/>
    </source>
</evidence>
<dbReference type="InterPro" id="IPR000711">
    <property type="entry name" value="ATPase_OSCP/dsu"/>
</dbReference>
<dbReference type="AlphaFoldDB" id="A0A8C2S056"/>
<dbReference type="GO" id="GO:0016020">
    <property type="term" value="C:membrane"/>
    <property type="evidence" value="ECO:0007669"/>
    <property type="project" value="UniProtKB-SubCell"/>
</dbReference>
<keyword evidence="2" id="KW-0813">Transport</keyword>
<keyword evidence="6" id="KW-0066">ATP synthesis</keyword>
<sequence length="124" mass="13793">MKTAVGGLWTNLQNPEEQNQRARLHRRARKPLPVPSPQCSTTWGQEDCTAITPASPLDEDTPPEVKIILKSFLAKGPVLKLEVKIDPSVMGGMIVPIEEKYVEMSVNTKIQKVNGAVREIFQKC</sequence>
<reference evidence="8" key="2">
    <citation type="submission" date="2025-08" db="UniProtKB">
        <authorList>
            <consortium name="Ensembl"/>
        </authorList>
    </citation>
    <scope>IDENTIFICATION</scope>
</reference>
<dbReference type="PRINTS" id="PR00125">
    <property type="entry name" value="ATPASEDELTA"/>
</dbReference>
<dbReference type="PANTHER" id="PTHR11910">
    <property type="entry name" value="ATP SYNTHASE DELTA CHAIN"/>
    <property type="match status" value="1"/>
</dbReference>
<organism evidence="8">
    <name type="scientific">Capra hircus</name>
    <name type="common">Goat</name>
    <dbReference type="NCBI Taxonomy" id="9925"/>
    <lineage>
        <taxon>Eukaryota</taxon>
        <taxon>Metazoa</taxon>
        <taxon>Chordata</taxon>
        <taxon>Craniata</taxon>
        <taxon>Vertebrata</taxon>
        <taxon>Euteleostomi</taxon>
        <taxon>Mammalia</taxon>
        <taxon>Eutheria</taxon>
        <taxon>Laurasiatheria</taxon>
        <taxon>Artiodactyla</taxon>
        <taxon>Ruminantia</taxon>
        <taxon>Pecora</taxon>
        <taxon>Bovidae</taxon>
        <taxon>Caprinae</taxon>
        <taxon>Capra</taxon>
    </lineage>
</organism>